<reference evidence="10" key="1">
    <citation type="submission" date="2021-06" db="EMBL/GenBank/DDBJ databases">
        <authorList>
            <person name="Kallberg Y."/>
            <person name="Tangrot J."/>
            <person name="Rosling A."/>
        </authorList>
    </citation>
    <scope>NUCLEOTIDE SEQUENCE</scope>
    <source>
        <strain evidence="10">MT106</strain>
    </source>
</reference>
<evidence type="ECO:0000256" key="2">
    <source>
        <dbReference type="ARBA" id="ARBA00005179"/>
    </source>
</evidence>
<feature type="transmembrane region" description="Helical" evidence="8">
    <location>
        <begin position="301"/>
        <end position="321"/>
    </location>
</feature>
<dbReference type="GO" id="GO:0006629">
    <property type="term" value="P:lipid metabolic process"/>
    <property type="evidence" value="ECO:0007669"/>
    <property type="project" value="InterPro"/>
</dbReference>
<evidence type="ECO:0000256" key="6">
    <source>
        <dbReference type="ARBA" id="ARBA00022989"/>
    </source>
</evidence>
<keyword evidence="4" id="KW-0808">Transferase</keyword>
<evidence type="ECO:0000256" key="5">
    <source>
        <dbReference type="ARBA" id="ARBA00022692"/>
    </source>
</evidence>
<comment type="pathway">
    <text evidence="2">Secondary metabolite biosynthesis.</text>
</comment>
<evidence type="ECO:0000256" key="1">
    <source>
        <dbReference type="ARBA" id="ARBA00004141"/>
    </source>
</evidence>
<feature type="transmembrane region" description="Helical" evidence="8">
    <location>
        <begin position="269"/>
        <end position="289"/>
    </location>
</feature>
<dbReference type="AlphaFoldDB" id="A0A9N9C1F7"/>
<proteinExistence type="inferred from homology"/>
<keyword evidence="11" id="KW-1185">Reference proteome</keyword>
<dbReference type="GO" id="GO:0016020">
    <property type="term" value="C:membrane"/>
    <property type="evidence" value="ECO:0007669"/>
    <property type="project" value="UniProtKB-SubCell"/>
</dbReference>
<evidence type="ECO:0000259" key="9">
    <source>
        <dbReference type="Pfam" id="PF13813"/>
    </source>
</evidence>
<dbReference type="InterPro" id="IPR032805">
    <property type="entry name" value="Wax_synthase_dom"/>
</dbReference>
<evidence type="ECO:0000313" key="11">
    <source>
        <dbReference type="Proteomes" id="UP000789831"/>
    </source>
</evidence>
<keyword evidence="5 8" id="KW-0812">Transmembrane</keyword>
<evidence type="ECO:0000256" key="8">
    <source>
        <dbReference type="SAM" id="Phobius"/>
    </source>
</evidence>
<evidence type="ECO:0000256" key="3">
    <source>
        <dbReference type="ARBA" id="ARBA00007282"/>
    </source>
</evidence>
<comment type="subcellular location">
    <subcellularLocation>
        <location evidence="1">Membrane</location>
        <topology evidence="1">Multi-pass membrane protein</topology>
    </subcellularLocation>
</comment>
<feature type="transmembrane region" description="Helical" evidence="8">
    <location>
        <begin position="352"/>
        <end position="370"/>
    </location>
</feature>
<dbReference type="InterPro" id="IPR044851">
    <property type="entry name" value="Wax_synthase"/>
</dbReference>
<keyword evidence="6 8" id="KW-1133">Transmembrane helix</keyword>
<dbReference type="GO" id="GO:0008374">
    <property type="term" value="F:O-acyltransferase activity"/>
    <property type="evidence" value="ECO:0007669"/>
    <property type="project" value="InterPro"/>
</dbReference>
<dbReference type="OrthoDB" id="1077582at2759"/>
<comment type="similarity">
    <text evidence="3">Belongs to the wax synthase family.</text>
</comment>
<protein>
    <submittedName>
        <fullName evidence="10">2740_t:CDS:1</fullName>
    </submittedName>
</protein>
<comment type="caution">
    <text evidence="10">The sequence shown here is derived from an EMBL/GenBank/DDBJ whole genome shotgun (WGS) entry which is preliminary data.</text>
</comment>
<dbReference type="Pfam" id="PF13813">
    <property type="entry name" value="MBOAT_2"/>
    <property type="match status" value="1"/>
</dbReference>
<feature type="domain" description="Wax synthase" evidence="9">
    <location>
        <begin position="220"/>
        <end position="309"/>
    </location>
</feature>
<evidence type="ECO:0000313" key="10">
    <source>
        <dbReference type="EMBL" id="CAG8585389.1"/>
    </source>
</evidence>
<evidence type="ECO:0000256" key="7">
    <source>
        <dbReference type="ARBA" id="ARBA00023136"/>
    </source>
</evidence>
<dbReference type="Proteomes" id="UP000789831">
    <property type="component" value="Unassembled WGS sequence"/>
</dbReference>
<dbReference type="EMBL" id="CAJVPL010001735">
    <property type="protein sequence ID" value="CAG8585389.1"/>
    <property type="molecule type" value="Genomic_DNA"/>
</dbReference>
<evidence type="ECO:0000256" key="4">
    <source>
        <dbReference type="ARBA" id="ARBA00022679"/>
    </source>
</evidence>
<gene>
    <name evidence="10" type="ORF">AGERDE_LOCUS8337</name>
</gene>
<organism evidence="10 11">
    <name type="scientific">Ambispora gerdemannii</name>
    <dbReference type="NCBI Taxonomy" id="144530"/>
    <lineage>
        <taxon>Eukaryota</taxon>
        <taxon>Fungi</taxon>
        <taxon>Fungi incertae sedis</taxon>
        <taxon>Mucoromycota</taxon>
        <taxon>Glomeromycotina</taxon>
        <taxon>Glomeromycetes</taxon>
        <taxon>Archaeosporales</taxon>
        <taxon>Ambisporaceae</taxon>
        <taxon>Ambispora</taxon>
    </lineage>
</organism>
<dbReference type="PANTHER" id="PTHR31595:SF57">
    <property type="entry name" value="OS04G0481900 PROTEIN"/>
    <property type="match status" value="1"/>
</dbReference>
<accession>A0A9N9C1F7</accession>
<name>A0A9N9C1F7_9GLOM</name>
<sequence length="388" mass="45258">MVQDFLDHTFNDCGAVFTDSFAWTVYLCSGFLLPRDHTRYHPITSTGQITPPVSLDSYDTTSQLLLPTKSFLAKFIVKRLHIYFGKWLLYASLGTFVENFQPKTYEKFYIYRVLEVLRNVIFGGDYKEDLGITFHELFWYYACSGVLYFSMNYMYESLLLNSTFLLYALLPADQKNSTTSTTINKNTPTINNTTSKLLRLSPEQQIKIRGWCTHMIFYSPTFFSNPEFSHSPRDLWTNRWHQCFKEQFKQLAFHPTRKLTIRFGGGKKLSWAIGVISSFLLSGLMHEYVLYAFKGNEDKAAGHQFLFFVVQAVLFVTWEMVERAAMIRGGKSENDQKEEASHDDSREKKPSWIKIIIWNMILICTVPLFIEPYRGRTHCTMHFYCGTQ</sequence>
<keyword evidence="7 8" id="KW-0472">Membrane</keyword>
<dbReference type="PANTHER" id="PTHR31595">
    <property type="entry name" value="LONG-CHAIN-ALCOHOL O-FATTY-ACYLTRANSFERASE 3-RELATED"/>
    <property type="match status" value="1"/>
</dbReference>